<reference evidence="1 2" key="1">
    <citation type="submission" date="2017-04" db="EMBL/GenBank/DDBJ databases">
        <title>Environmental T4-family bacteriophages evolve to escape abortive infection via multiple routes in a bacterial host employing altruistic suicide through Type III toxin-antitoxin systems.</title>
        <authorList>
            <person name="Chen B."/>
            <person name="Salmond G.P.C."/>
            <person name="Akusobi C."/>
            <person name="Fang X."/>
        </authorList>
    </citation>
    <scope>NUCLEOTIDE SEQUENCE [LARGE SCALE GENOMIC DNA]</scope>
</reference>
<evidence type="ECO:0000313" key="2">
    <source>
        <dbReference type="Proteomes" id="UP000225148"/>
    </source>
</evidence>
<accession>A0A1Z1LXE9</accession>
<dbReference type="GeneID" id="40085486"/>
<protein>
    <submittedName>
        <fullName evidence="1">Uncharacterized protein</fullName>
    </submittedName>
</protein>
<dbReference type="KEGG" id="vg:40085486"/>
<dbReference type="EMBL" id="MF036690">
    <property type="protein sequence ID" value="ARW57500.1"/>
    <property type="molecule type" value="Genomic_DNA"/>
</dbReference>
<evidence type="ECO:0000313" key="1">
    <source>
        <dbReference type="EMBL" id="ARW57500.1"/>
    </source>
</evidence>
<sequence>MIVTDKEVLIKLDELERLQKIEELLWEVECALPSGLESWIDDEELQKLRG</sequence>
<name>A0A1Z1LXE9_9CAUD</name>
<dbReference type="OrthoDB" id="26020at10239"/>
<proteinExistence type="predicted"/>
<keyword evidence="2" id="KW-1185">Reference proteome</keyword>
<dbReference type="RefSeq" id="YP_009609402.1">
    <property type="nucleotide sequence ID" value="NC_041996.1"/>
</dbReference>
<organism evidence="1 2">
    <name type="scientific">Serratia phage CHI14</name>
    <dbReference type="NCBI Taxonomy" id="2006941"/>
    <lineage>
        <taxon>Viruses</taxon>
        <taxon>Duplodnaviria</taxon>
        <taxon>Heunggongvirae</taxon>
        <taxon>Uroviricota</taxon>
        <taxon>Caudoviricetes</taxon>
        <taxon>Pantevenvirales</taxon>
        <taxon>Straboviridae</taxon>
        <taxon>Tevenvirinae</taxon>
        <taxon>Winklervirus</taxon>
        <taxon>Winklervirus chi14</taxon>
    </lineage>
</organism>
<dbReference type="Proteomes" id="UP000225148">
    <property type="component" value="Segment"/>
</dbReference>